<gene>
    <name evidence="9" type="ORF">SAMN05216325_10263</name>
</gene>
<keyword evidence="6" id="KW-0902">Two-component regulatory system</keyword>
<dbReference type="Pfam" id="PF02518">
    <property type="entry name" value="HATPase_c"/>
    <property type="match status" value="1"/>
</dbReference>
<dbReference type="SUPFAM" id="SSF55874">
    <property type="entry name" value="ATPase domain of HSP90 chaperone/DNA topoisomerase II/histidine kinase"/>
    <property type="match status" value="1"/>
</dbReference>
<evidence type="ECO:0000256" key="4">
    <source>
        <dbReference type="ARBA" id="ARBA00022679"/>
    </source>
</evidence>
<feature type="transmembrane region" description="Helical" evidence="7">
    <location>
        <begin position="110"/>
        <end position="131"/>
    </location>
</feature>
<dbReference type="AlphaFoldDB" id="A0A1H8B3J9"/>
<comment type="catalytic activity">
    <reaction evidence="1">
        <text>ATP + protein L-histidine = ADP + protein N-phospho-L-histidine.</text>
        <dbReference type="EC" id="2.7.13.3"/>
    </reaction>
</comment>
<reference evidence="9 10" key="1">
    <citation type="submission" date="2016-10" db="EMBL/GenBank/DDBJ databases">
        <authorList>
            <person name="de Groot N.N."/>
        </authorList>
    </citation>
    <scope>NUCLEOTIDE SEQUENCE [LARGE SCALE GENOMIC DNA]</scope>
    <source>
        <strain evidence="9 10">Nm22</strain>
    </source>
</reference>
<evidence type="ECO:0000256" key="1">
    <source>
        <dbReference type="ARBA" id="ARBA00000085"/>
    </source>
</evidence>
<dbReference type="InterPro" id="IPR003594">
    <property type="entry name" value="HATPase_dom"/>
</dbReference>
<feature type="transmembrane region" description="Helical" evidence="7">
    <location>
        <begin position="78"/>
        <end position="98"/>
    </location>
</feature>
<feature type="domain" description="Histidine kinase" evidence="8">
    <location>
        <begin position="254"/>
        <end position="474"/>
    </location>
</feature>
<dbReference type="CDD" id="cd00082">
    <property type="entry name" value="HisKA"/>
    <property type="match status" value="1"/>
</dbReference>
<accession>A0A1H8B3J9</accession>
<dbReference type="EMBL" id="FOCP01000002">
    <property type="protein sequence ID" value="SEM76899.1"/>
    <property type="molecule type" value="Genomic_DNA"/>
</dbReference>
<feature type="transmembrane region" description="Helical" evidence="7">
    <location>
        <begin position="162"/>
        <end position="183"/>
    </location>
</feature>
<protein>
    <recommendedName>
        <fullName evidence="2">histidine kinase</fullName>
        <ecNumber evidence="2">2.7.13.3</ecNumber>
    </recommendedName>
</protein>
<dbReference type="SUPFAM" id="SSF47384">
    <property type="entry name" value="Homodimeric domain of signal transducing histidine kinase"/>
    <property type="match status" value="1"/>
</dbReference>
<keyword evidence="4" id="KW-0808">Transferase</keyword>
<evidence type="ECO:0000256" key="2">
    <source>
        <dbReference type="ARBA" id="ARBA00012438"/>
    </source>
</evidence>
<dbReference type="GO" id="GO:0005886">
    <property type="term" value="C:plasma membrane"/>
    <property type="evidence" value="ECO:0007669"/>
    <property type="project" value="TreeGrafter"/>
</dbReference>
<dbReference type="InterPro" id="IPR003661">
    <property type="entry name" value="HisK_dim/P_dom"/>
</dbReference>
<dbReference type="PANTHER" id="PTHR45453">
    <property type="entry name" value="PHOSPHATE REGULON SENSOR PROTEIN PHOR"/>
    <property type="match status" value="1"/>
</dbReference>
<dbReference type="GO" id="GO:0004721">
    <property type="term" value="F:phosphoprotein phosphatase activity"/>
    <property type="evidence" value="ECO:0007669"/>
    <property type="project" value="TreeGrafter"/>
</dbReference>
<dbReference type="RefSeq" id="WP_090627368.1">
    <property type="nucleotide sequence ID" value="NZ_FOCP01000002.1"/>
</dbReference>
<evidence type="ECO:0000259" key="8">
    <source>
        <dbReference type="PROSITE" id="PS50109"/>
    </source>
</evidence>
<dbReference type="Proteomes" id="UP000199459">
    <property type="component" value="Unassembled WGS sequence"/>
</dbReference>
<evidence type="ECO:0000256" key="5">
    <source>
        <dbReference type="ARBA" id="ARBA00022777"/>
    </source>
</evidence>
<dbReference type="STRING" id="917.SAMN05216326_11561"/>
<dbReference type="GO" id="GO:0000155">
    <property type="term" value="F:phosphorelay sensor kinase activity"/>
    <property type="evidence" value="ECO:0007669"/>
    <property type="project" value="InterPro"/>
</dbReference>
<dbReference type="InterPro" id="IPR005467">
    <property type="entry name" value="His_kinase_dom"/>
</dbReference>
<name>A0A1H8B3J9_9PROT</name>
<dbReference type="InterPro" id="IPR050351">
    <property type="entry name" value="BphY/WalK/GraS-like"/>
</dbReference>
<dbReference type="Gene3D" id="1.10.287.130">
    <property type="match status" value="1"/>
</dbReference>
<evidence type="ECO:0000313" key="10">
    <source>
        <dbReference type="Proteomes" id="UP000199459"/>
    </source>
</evidence>
<dbReference type="SMART" id="SM00387">
    <property type="entry name" value="HATPase_c"/>
    <property type="match status" value="1"/>
</dbReference>
<dbReference type="InterPro" id="IPR036097">
    <property type="entry name" value="HisK_dim/P_sf"/>
</dbReference>
<evidence type="ECO:0000256" key="3">
    <source>
        <dbReference type="ARBA" id="ARBA00022553"/>
    </source>
</evidence>
<feature type="transmembrane region" description="Helical" evidence="7">
    <location>
        <begin position="44"/>
        <end position="63"/>
    </location>
</feature>
<proteinExistence type="predicted"/>
<dbReference type="CDD" id="cd00075">
    <property type="entry name" value="HATPase"/>
    <property type="match status" value="1"/>
</dbReference>
<dbReference type="PRINTS" id="PR00344">
    <property type="entry name" value="BCTRLSENSOR"/>
</dbReference>
<keyword evidence="7" id="KW-1133">Transmembrane helix</keyword>
<evidence type="ECO:0000313" key="9">
    <source>
        <dbReference type="EMBL" id="SEM76899.1"/>
    </source>
</evidence>
<dbReference type="InterPro" id="IPR036890">
    <property type="entry name" value="HATPase_C_sf"/>
</dbReference>
<feature type="transmembrane region" description="Helical" evidence="7">
    <location>
        <begin position="137"/>
        <end position="155"/>
    </location>
</feature>
<dbReference type="PANTHER" id="PTHR45453:SF1">
    <property type="entry name" value="PHOSPHATE REGULON SENSOR PROTEIN PHOR"/>
    <property type="match status" value="1"/>
</dbReference>
<sequence>MASVHFDWKKSTDTVVLPASNNYSDCAAKLSDDILISNIRWFIIFRWGVIGALILIHVIALLVPDTLIQFRIIEENNWPITITLILGVANLFYIYALNSSNPGKLNTPSVNLWLQIIIDLVCLSVVVHFIGSTATPAPFFYILHIALACIFFSTLESLLVALLVSAMYTLVLLIEYSFAGQFFITFSVDPAIAQNGKTKNHMLFWMIALDILFFTVWYLVSRLSLVVRAHEHQLAEAYKRINQAQHEKDQYAVLMTHQLKSPLDAIRSKINLIKGGYCGEVPEEIKDTLLKIDRRATNMAGLILDLLRLQRLKETCSCSAETKPVDIQETVLKCIDKLTPVINTKNITFNISVDPFVYNGIPDQIEILVENIIANAITYSHENGSIEITSNISKRGKNTTLTITDHGIGIDSDDLPNIFNEYFYSPRAASHNKATSGVGLSIVKIAAENNYLNIDVTSEPDKGTAFTVMFPKVQFPSTTEKTKSSSFLGSSLQQQ</sequence>
<keyword evidence="5 9" id="KW-0418">Kinase</keyword>
<feature type="transmembrane region" description="Helical" evidence="7">
    <location>
        <begin position="203"/>
        <end position="220"/>
    </location>
</feature>
<dbReference type="OrthoDB" id="8554694at2"/>
<dbReference type="EC" id="2.7.13.3" evidence="2"/>
<evidence type="ECO:0000256" key="7">
    <source>
        <dbReference type="SAM" id="Phobius"/>
    </source>
</evidence>
<keyword evidence="3" id="KW-0597">Phosphoprotein</keyword>
<evidence type="ECO:0000256" key="6">
    <source>
        <dbReference type="ARBA" id="ARBA00023012"/>
    </source>
</evidence>
<dbReference type="Gene3D" id="3.30.565.10">
    <property type="entry name" value="Histidine kinase-like ATPase, C-terminal domain"/>
    <property type="match status" value="1"/>
</dbReference>
<keyword evidence="7" id="KW-0472">Membrane</keyword>
<dbReference type="GO" id="GO:0016036">
    <property type="term" value="P:cellular response to phosphate starvation"/>
    <property type="evidence" value="ECO:0007669"/>
    <property type="project" value="TreeGrafter"/>
</dbReference>
<dbReference type="PROSITE" id="PS50109">
    <property type="entry name" value="HIS_KIN"/>
    <property type="match status" value="1"/>
</dbReference>
<organism evidence="9 10">
    <name type="scientific">Nitrosomonas marina</name>
    <dbReference type="NCBI Taxonomy" id="917"/>
    <lineage>
        <taxon>Bacteria</taxon>
        <taxon>Pseudomonadati</taxon>
        <taxon>Pseudomonadota</taxon>
        <taxon>Betaproteobacteria</taxon>
        <taxon>Nitrosomonadales</taxon>
        <taxon>Nitrosomonadaceae</taxon>
        <taxon>Nitrosomonas</taxon>
    </lineage>
</organism>
<dbReference type="InterPro" id="IPR004358">
    <property type="entry name" value="Sig_transdc_His_kin-like_C"/>
</dbReference>
<keyword evidence="7" id="KW-0812">Transmembrane</keyword>